<keyword evidence="7" id="KW-1185">Reference proteome</keyword>
<keyword evidence="2" id="KW-0805">Transcription regulation</keyword>
<evidence type="ECO:0000256" key="2">
    <source>
        <dbReference type="ARBA" id="ARBA00023015"/>
    </source>
</evidence>
<dbReference type="PANTHER" id="PTHR30346:SF0">
    <property type="entry name" value="HCA OPERON TRANSCRIPTIONAL ACTIVATOR HCAR"/>
    <property type="match status" value="1"/>
</dbReference>
<evidence type="ECO:0000313" key="7">
    <source>
        <dbReference type="Proteomes" id="UP000070810"/>
    </source>
</evidence>
<organism evidence="6 7">
    <name type="scientific">Leucobacter chromiiresistens</name>
    <dbReference type="NCBI Taxonomy" id="1079994"/>
    <lineage>
        <taxon>Bacteria</taxon>
        <taxon>Bacillati</taxon>
        <taxon>Actinomycetota</taxon>
        <taxon>Actinomycetes</taxon>
        <taxon>Micrococcales</taxon>
        <taxon>Microbacteriaceae</taxon>
        <taxon>Leucobacter</taxon>
    </lineage>
</organism>
<dbReference type="SUPFAM" id="SSF53850">
    <property type="entry name" value="Periplasmic binding protein-like II"/>
    <property type="match status" value="1"/>
</dbReference>
<dbReference type="SUPFAM" id="SSF46785">
    <property type="entry name" value="Winged helix' DNA-binding domain"/>
    <property type="match status" value="1"/>
</dbReference>
<evidence type="ECO:0000256" key="1">
    <source>
        <dbReference type="ARBA" id="ARBA00009437"/>
    </source>
</evidence>
<dbReference type="OrthoDB" id="3461141at2"/>
<dbReference type="PANTHER" id="PTHR30346">
    <property type="entry name" value="TRANSCRIPTIONAL DUAL REGULATOR HCAR-RELATED"/>
    <property type="match status" value="1"/>
</dbReference>
<comment type="similarity">
    <text evidence="1">Belongs to the LysR transcriptional regulatory family.</text>
</comment>
<dbReference type="InterPro" id="IPR000847">
    <property type="entry name" value="LysR_HTH_N"/>
</dbReference>
<evidence type="ECO:0000256" key="3">
    <source>
        <dbReference type="ARBA" id="ARBA00023125"/>
    </source>
</evidence>
<comment type="caution">
    <text evidence="6">The sequence shown here is derived from an EMBL/GenBank/DDBJ whole genome shotgun (WGS) entry which is preliminary data.</text>
</comment>
<dbReference type="GO" id="GO:0003677">
    <property type="term" value="F:DNA binding"/>
    <property type="evidence" value="ECO:0007669"/>
    <property type="project" value="UniProtKB-KW"/>
</dbReference>
<dbReference type="RefSeq" id="WP_058594535.1">
    <property type="nucleotide sequence ID" value="NZ_LDRK01000092.1"/>
</dbReference>
<name>A0A147EE58_9MICO</name>
<evidence type="ECO:0000313" key="6">
    <source>
        <dbReference type="EMBL" id="KTR82718.1"/>
    </source>
</evidence>
<accession>A0A147EE58</accession>
<evidence type="ECO:0000256" key="4">
    <source>
        <dbReference type="ARBA" id="ARBA00023163"/>
    </source>
</evidence>
<keyword evidence="4" id="KW-0804">Transcription</keyword>
<protein>
    <submittedName>
        <fullName evidence="6">LysR family transcriptional regulator</fullName>
    </submittedName>
</protein>
<dbReference type="InterPro" id="IPR036388">
    <property type="entry name" value="WH-like_DNA-bd_sf"/>
</dbReference>
<keyword evidence="3" id="KW-0238">DNA-binding</keyword>
<dbReference type="EMBL" id="LDRK01000092">
    <property type="protein sequence ID" value="KTR82718.1"/>
    <property type="molecule type" value="Genomic_DNA"/>
</dbReference>
<dbReference type="PROSITE" id="PS50931">
    <property type="entry name" value="HTH_LYSR"/>
    <property type="match status" value="1"/>
</dbReference>
<dbReference type="GO" id="GO:0032993">
    <property type="term" value="C:protein-DNA complex"/>
    <property type="evidence" value="ECO:0007669"/>
    <property type="project" value="TreeGrafter"/>
</dbReference>
<evidence type="ECO:0000259" key="5">
    <source>
        <dbReference type="PROSITE" id="PS50931"/>
    </source>
</evidence>
<dbReference type="Gene3D" id="3.40.190.10">
    <property type="entry name" value="Periplasmic binding protein-like II"/>
    <property type="match status" value="2"/>
</dbReference>
<gene>
    <name evidence="6" type="ORF">NS354_11055</name>
</gene>
<sequence>MAQRFPITLTQLVYFAECAKTLNMTAASAELHVAQSAVSTAITQLERSLGASLFIRQHSKGLILTPAGETLLRDAHRLFGSLHSTIDTIRADQNHVQGAITIACFTTLAPFVLPRLLSELRDAHPELEVTVREGDHAECLAALRDGSAELAVTYDLPSGDGIENTRVAEFRPYVILARSHPLASRERLALAELADEPFVLLDLPSSTDYFVRILTEAGITPNLRYRSRSYETVRSMVAMGLGFSILNQRPRTAQTYAGAETVAVEISDDAPGLTLEVSSLAQVRRTSRGRAVEQAIRTLFTPA</sequence>
<dbReference type="GO" id="GO:0003700">
    <property type="term" value="F:DNA-binding transcription factor activity"/>
    <property type="evidence" value="ECO:0007669"/>
    <property type="project" value="InterPro"/>
</dbReference>
<dbReference type="FunFam" id="1.10.10.10:FF:000001">
    <property type="entry name" value="LysR family transcriptional regulator"/>
    <property type="match status" value="1"/>
</dbReference>
<dbReference type="AlphaFoldDB" id="A0A147EE58"/>
<dbReference type="InterPro" id="IPR005119">
    <property type="entry name" value="LysR_subst-bd"/>
</dbReference>
<proteinExistence type="inferred from homology"/>
<dbReference type="Proteomes" id="UP000070810">
    <property type="component" value="Unassembled WGS sequence"/>
</dbReference>
<dbReference type="PRINTS" id="PR00039">
    <property type="entry name" value="HTHLYSR"/>
</dbReference>
<feature type="domain" description="HTH lysR-type" evidence="5">
    <location>
        <begin position="7"/>
        <end position="65"/>
    </location>
</feature>
<dbReference type="PATRIC" id="fig|1079994.3.peg.2602"/>
<dbReference type="Pfam" id="PF00126">
    <property type="entry name" value="HTH_1"/>
    <property type="match status" value="1"/>
</dbReference>
<reference evidence="6 7" key="1">
    <citation type="journal article" date="2016" name="Front. Microbiol.">
        <title>Genomic Resource of Rice Seed Associated Bacteria.</title>
        <authorList>
            <person name="Midha S."/>
            <person name="Bansal K."/>
            <person name="Sharma S."/>
            <person name="Kumar N."/>
            <person name="Patil P.P."/>
            <person name="Chaudhry V."/>
            <person name="Patil P.B."/>
        </authorList>
    </citation>
    <scope>NUCLEOTIDE SEQUENCE [LARGE SCALE GENOMIC DNA]</scope>
    <source>
        <strain evidence="6 7">NS354</strain>
    </source>
</reference>
<dbReference type="Pfam" id="PF03466">
    <property type="entry name" value="LysR_substrate"/>
    <property type="match status" value="1"/>
</dbReference>
<dbReference type="Gene3D" id="1.10.10.10">
    <property type="entry name" value="Winged helix-like DNA-binding domain superfamily/Winged helix DNA-binding domain"/>
    <property type="match status" value="1"/>
</dbReference>
<dbReference type="InterPro" id="IPR036390">
    <property type="entry name" value="WH_DNA-bd_sf"/>
</dbReference>